<feature type="compositionally biased region" description="Basic and acidic residues" evidence="1">
    <location>
        <begin position="72"/>
        <end position="94"/>
    </location>
</feature>
<organism evidence="3 4">
    <name type="scientific">Microbacterium hominis</name>
    <dbReference type="NCBI Taxonomy" id="162426"/>
    <lineage>
        <taxon>Bacteria</taxon>
        <taxon>Bacillati</taxon>
        <taxon>Actinomycetota</taxon>
        <taxon>Actinomycetes</taxon>
        <taxon>Micrococcales</taxon>
        <taxon>Microbacteriaceae</taxon>
        <taxon>Microbacterium</taxon>
    </lineage>
</organism>
<sequence length="164" mass="16298">MIASTDPRRAAATVRWALSALFALAVVVGLVGMHALSVGHVGMPMDAAPAAVAVTGGSAEAADPVAVHAGDAHGAHHGAHGPDHGADGAHHGGADLDGDPAPADAHALAMLCVLALLSAMLLAIRPGSELVLRRAAVLPASSGPPATPARRWALTLEELSLLRT</sequence>
<evidence type="ECO:0000256" key="2">
    <source>
        <dbReference type="SAM" id="Phobius"/>
    </source>
</evidence>
<evidence type="ECO:0000313" key="4">
    <source>
        <dbReference type="Proteomes" id="UP000502498"/>
    </source>
</evidence>
<evidence type="ECO:0000313" key="3">
    <source>
        <dbReference type="EMBL" id="QKJ20940.1"/>
    </source>
</evidence>
<feature type="transmembrane region" description="Helical" evidence="2">
    <location>
        <begin position="105"/>
        <end position="124"/>
    </location>
</feature>
<keyword evidence="2" id="KW-0812">Transmembrane</keyword>
<name>A0A7D4THJ8_9MICO</name>
<dbReference type="Proteomes" id="UP000502498">
    <property type="component" value="Chromosome"/>
</dbReference>
<keyword evidence="2" id="KW-0472">Membrane</keyword>
<proteinExistence type="predicted"/>
<dbReference type="RefSeq" id="WP_172991363.1">
    <property type="nucleotide sequence ID" value="NZ_CP054038.1"/>
</dbReference>
<dbReference type="AlphaFoldDB" id="A0A7D4THJ8"/>
<accession>A0A7D4THJ8</accession>
<dbReference type="EMBL" id="CP054038">
    <property type="protein sequence ID" value="QKJ20940.1"/>
    <property type="molecule type" value="Genomic_DNA"/>
</dbReference>
<evidence type="ECO:0000256" key="1">
    <source>
        <dbReference type="SAM" id="MobiDB-lite"/>
    </source>
</evidence>
<reference evidence="3 4" key="1">
    <citation type="submission" date="2020-05" db="EMBL/GenBank/DDBJ databases">
        <title>Strain PA2F3 complete genome.</title>
        <authorList>
            <person name="Kim Y.-S."/>
            <person name="Kim S.-J."/>
            <person name="Jung H.-k."/>
            <person name="Kim S.-E."/>
            <person name="Kim K.-H."/>
        </authorList>
    </citation>
    <scope>NUCLEOTIDE SEQUENCE [LARGE SCALE GENOMIC DNA]</scope>
    <source>
        <strain evidence="3 4">PA2F3</strain>
    </source>
</reference>
<keyword evidence="2" id="KW-1133">Transmembrane helix</keyword>
<feature type="transmembrane region" description="Helical" evidence="2">
    <location>
        <begin position="12"/>
        <end position="36"/>
    </location>
</feature>
<gene>
    <name evidence="3" type="ORF">HQM25_17285</name>
</gene>
<protein>
    <submittedName>
        <fullName evidence="3">Uncharacterized protein</fullName>
    </submittedName>
</protein>
<feature type="region of interest" description="Disordered" evidence="1">
    <location>
        <begin position="72"/>
        <end position="98"/>
    </location>
</feature>